<protein>
    <submittedName>
        <fullName evidence="3">VP9D1-like protein</fullName>
    </submittedName>
</protein>
<dbReference type="PANTHER" id="PTHR23101">
    <property type="entry name" value="RAB GDP/GTP EXCHANGE FACTOR"/>
    <property type="match status" value="1"/>
</dbReference>
<sequence>MALSARSNLSVQLISIMKDVTAALDYDSKDRNEDAYRKYMECVLKVTTSLLKTLHADEGHLKVNQDVQKMIRLGQQCMDRAANIIGAKMDKTPTKGMNLPLSTYPVSTPSGTVTPATPGQRGITTSRGTTPTAQVTSPAQSFGSEHLARLGKDKSDGSVSLRISYGGSRRFHAPMGLSKEEQHQRQVYKKVLEFEQDQTWFVGLRMELDESPTDITVISRLVAAVIGCASHPVTEELSKYQNKILDKLTAIVEGKSSQVKEISVPLPKKLYATIRTFKLDIERSKQSKKLDIEELNETKMESEIDSQEESDGETAIVDDMLKDLNLSENDIDKQHLNTGIDSVTEIIKGDIDKALEKGKDVERKLEKQNKFAKSLTIQSAEEYEKYNQENMDDLFDSDNDMDDSEAEQEMNKLDQDKEKGNNVEIEVKDKLESSIGLSSTNDNNDKEEEEKEANDFVEKKNRTDQSNDKNNKSKPKLRKNSSAYDLEQMISSLKDEALTRHLDGITEEIISSLERIQVLFMIVYEGLNSGEGRDQCNAHIEDAFFPQIWPHLFLLFRLANKHKEVCLASVMTENMSSSPRDFDIRTELCLVAMETESDDVTIEIKHREETLATGDLSGTTTTEKEVKGLAVMELDKKEEIPYQSAVKELAMRTSKEIVNCVEEYHTKLGNSVPGIGADDLLPILCYVVTRSQQPQLLSECIAVERFIHEGYMFGEEGYCLTSFQTAINYLVARGLHRSNQS</sequence>
<feature type="compositionally biased region" description="Basic and acidic residues" evidence="1">
    <location>
        <begin position="409"/>
        <end position="432"/>
    </location>
</feature>
<dbReference type="SUPFAM" id="SSF109993">
    <property type="entry name" value="VPS9 domain"/>
    <property type="match status" value="1"/>
</dbReference>
<dbReference type="SMART" id="SM00167">
    <property type="entry name" value="VPS9"/>
    <property type="match status" value="1"/>
</dbReference>
<dbReference type="EMBL" id="CP111019">
    <property type="protein sequence ID" value="WAR11610.1"/>
    <property type="molecule type" value="Genomic_DNA"/>
</dbReference>
<feature type="region of interest" description="Disordered" evidence="1">
    <location>
        <begin position="392"/>
        <end position="481"/>
    </location>
</feature>
<evidence type="ECO:0000313" key="4">
    <source>
        <dbReference type="Proteomes" id="UP001164746"/>
    </source>
</evidence>
<evidence type="ECO:0000313" key="3">
    <source>
        <dbReference type="EMBL" id="WAR11610.1"/>
    </source>
</evidence>
<dbReference type="PANTHER" id="PTHR23101:SF98">
    <property type="entry name" value="VPS9 DOMAIN-CONTAINING PROTEIN 1"/>
    <property type="match status" value="1"/>
</dbReference>
<dbReference type="InterPro" id="IPR037191">
    <property type="entry name" value="VPS9_dom_sf"/>
</dbReference>
<organism evidence="3 4">
    <name type="scientific">Mya arenaria</name>
    <name type="common">Soft-shell clam</name>
    <dbReference type="NCBI Taxonomy" id="6604"/>
    <lineage>
        <taxon>Eukaryota</taxon>
        <taxon>Metazoa</taxon>
        <taxon>Spiralia</taxon>
        <taxon>Lophotrochozoa</taxon>
        <taxon>Mollusca</taxon>
        <taxon>Bivalvia</taxon>
        <taxon>Autobranchia</taxon>
        <taxon>Heteroconchia</taxon>
        <taxon>Euheterodonta</taxon>
        <taxon>Imparidentia</taxon>
        <taxon>Neoheterodontei</taxon>
        <taxon>Myida</taxon>
        <taxon>Myoidea</taxon>
        <taxon>Myidae</taxon>
        <taxon>Mya</taxon>
    </lineage>
</organism>
<keyword evidence="4" id="KW-1185">Reference proteome</keyword>
<feature type="compositionally biased region" description="Acidic residues" evidence="1">
    <location>
        <begin position="392"/>
        <end position="408"/>
    </location>
</feature>
<proteinExistence type="predicted"/>
<evidence type="ECO:0000256" key="1">
    <source>
        <dbReference type="SAM" id="MobiDB-lite"/>
    </source>
</evidence>
<feature type="compositionally biased region" description="Basic and acidic residues" evidence="1">
    <location>
        <begin position="453"/>
        <end position="471"/>
    </location>
</feature>
<feature type="domain" description="VPS9" evidence="2">
    <location>
        <begin position="595"/>
        <end position="739"/>
    </location>
</feature>
<dbReference type="Proteomes" id="UP001164746">
    <property type="component" value="Chromosome 8"/>
</dbReference>
<accession>A0ABY7EP26</accession>
<dbReference type="InterPro" id="IPR003123">
    <property type="entry name" value="VPS9"/>
</dbReference>
<feature type="region of interest" description="Disordered" evidence="1">
    <location>
        <begin position="103"/>
        <end position="143"/>
    </location>
</feature>
<name>A0ABY7EP26_MYAAR</name>
<reference evidence="3" key="1">
    <citation type="submission" date="2022-11" db="EMBL/GenBank/DDBJ databases">
        <title>Centuries of genome instability and evolution in soft-shell clam transmissible cancer (bioRxiv).</title>
        <authorList>
            <person name="Hart S.F.M."/>
            <person name="Yonemitsu M.A."/>
            <person name="Giersch R.M."/>
            <person name="Beal B.F."/>
            <person name="Arriagada G."/>
            <person name="Davis B.W."/>
            <person name="Ostrander E.A."/>
            <person name="Goff S.P."/>
            <person name="Metzger M.J."/>
        </authorList>
    </citation>
    <scope>NUCLEOTIDE SEQUENCE</scope>
    <source>
        <strain evidence="3">MELC-2E11</strain>
        <tissue evidence="3">Siphon/mantle</tissue>
    </source>
</reference>
<gene>
    <name evidence="3" type="ORF">MAR_025790</name>
</gene>
<dbReference type="Gene3D" id="1.20.1050.80">
    <property type="entry name" value="VPS9 domain"/>
    <property type="match status" value="1"/>
</dbReference>
<dbReference type="InterPro" id="IPR045046">
    <property type="entry name" value="Vps9-like"/>
</dbReference>
<dbReference type="Pfam" id="PF02204">
    <property type="entry name" value="VPS9"/>
    <property type="match status" value="1"/>
</dbReference>
<evidence type="ECO:0000259" key="2">
    <source>
        <dbReference type="PROSITE" id="PS51205"/>
    </source>
</evidence>
<dbReference type="PROSITE" id="PS51205">
    <property type="entry name" value="VPS9"/>
    <property type="match status" value="1"/>
</dbReference>